<dbReference type="PROSITE" id="PS51831">
    <property type="entry name" value="HD"/>
    <property type="match status" value="1"/>
</dbReference>
<dbReference type="CDD" id="cd00077">
    <property type="entry name" value="HDc"/>
    <property type="match status" value="1"/>
</dbReference>
<dbReference type="SMART" id="SM00471">
    <property type="entry name" value="HDc"/>
    <property type="match status" value="1"/>
</dbReference>
<organism evidence="3 4">
    <name type="scientific">Solidesulfovibrio aerotolerans</name>
    <dbReference type="NCBI Taxonomy" id="295255"/>
    <lineage>
        <taxon>Bacteria</taxon>
        <taxon>Pseudomonadati</taxon>
        <taxon>Thermodesulfobacteriota</taxon>
        <taxon>Desulfovibrionia</taxon>
        <taxon>Desulfovibrionales</taxon>
        <taxon>Desulfovibrionaceae</taxon>
        <taxon>Solidesulfovibrio</taxon>
    </lineage>
</organism>
<evidence type="ECO:0000259" key="1">
    <source>
        <dbReference type="PROSITE" id="PS51831"/>
    </source>
</evidence>
<comment type="caution">
    <text evidence="3">The sequence shown here is derived from an EMBL/GenBank/DDBJ whole genome shotgun (WGS) entry which is preliminary data.</text>
</comment>
<reference evidence="3 4" key="1">
    <citation type="submission" date="2020-01" db="EMBL/GenBank/DDBJ databases">
        <title>Genome sequence of Desulfovibrio aerotolerans DSM 16695(T).</title>
        <authorList>
            <person name="Karnachuk O."/>
            <person name="Avakyan M."/>
            <person name="Mardanov A."/>
            <person name="Kadnikov V."/>
            <person name="Ravin N."/>
        </authorList>
    </citation>
    <scope>NUCLEOTIDE SEQUENCE [LARGE SCALE GENOMIC DNA]</scope>
    <source>
        <strain evidence="3 4">DSM 16695</strain>
    </source>
</reference>
<dbReference type="OrthoDB" id="9769359at2"/>
<dbReference type="PANTHER" id="PTHR45228">
    <property type="entry name" value="CYCLIC DI-GMP PHOSPHODIESTERASE TM_0186-RELATED"/>
    <property type="match status" value="1"/>
</dbReference>
<dbReference type="EMBL" id="WVUD01000002">
    <property type="protein sequence ID" value="MYL81997.1"/>
    <property type="molecule type" value="Genomic_DNA"/>
</dbReference>
<dbReference type="InterPro" id="IPR052020">
    <property type="entry name" value="Cyclic_di-GMP/3'3'-cGAMP_PDE"/>
</dbReference>
<evidence type="ECO:0000313" key="3">
    <source>
        <dbReference type="EMBL" id="MYL81997.1"/>
    </source>
</evidence>
<dbReference type="Proteomes" id="UP000482487">
    <property type="component" value="Unassembled WGS sequence"/>
</dbReference>
<feature type="domain" description="HD" evidence="1">
    <location>
        <begin position="49"/>
        <end position="173"/>
    </location>
</feature>
<dbReference type="InterPro" id="IPR006675">
    <property type="entry name" value="HDIG_dom"/>
</dbReference>
<gene>
    <name evidence="3" type="ORF">GTA51_02440</name>
</gene>
<keyword evidence="4" id="KW-1185">Reference proteome</keyword>
<name>A0A7C9MZ13_9BACT</name>
<dbReference type="InterPro" id="IPR003607">
    <property type="entry name" value="HD/PDEase_dom"/>
</dbReference>
<dbReference type="PROSITE" id="PS51832">
    <property type="entry name" value="HD_GYP"/>
    <property type="match status" value="1"/>
</dbReference>
<feature type="domain" description="HD-GYP" evidence="2">
    <location>
        <begin position="27"/>
        <end position="224"/>
    </location>
</feature>
<dbReference type="SUPFAM" id="SSF109604">
    <property type="entry name" value="HD-domain/PDEase-like"/>
    <property type="match status" value="1"/>
</dbReference>
<dbReference type="Pfam" id="PF13487">
    <property type="entry name" value="HD_5"/>
    <property type="match status" value="1"/>
</dbReference>
<dbReference type="Gene3D" id="1.10.3210.10">
    <property type="entry name" value="Hypothetical protein af1432"/>
    <property type="match status" value="1"/>
</dbReference>
<dbReference type="InterPro" id="IPR037522">
    <property type="entry name" value="HD_GYP_dom"/>
</dbReference>
<protein>
    <submittedName>
        <fullName evidence="3">HD domain-containing protein</fullName>
    </submittedName>
</protein>
<accession>A0A7C9MZ13</accession>
<proteinExistence type="predicted"/>
<evidence type="ECO:0000259" key="2">
    <source>
        <dbReference type="PROSITE" id="PS51832"/>
    </source>
</evidence>
<dbReference type="NCBIfam" id="TIGR00277">
    <property type="entry name" value="HDIG"/>
    <property type="match status" value="1"/>
</dbReference>
<evidence type="ECO:0000313" key="4">
    <source>
        <dbReference type="Proteomes" id="UP000482487"/>
    </source>
</evidence>
<sequence>MPPPLLFVSPAVLPVGSDAAHTTHGALMDLVHQLATSLGKAIDAKDPHTMAHSEEVAEVARHLALAMGLSSEMADCIHVAGHLHDIGKIGVPDAVLGTPGSLTPEEWVQMQDHPSIGAAILLPLACLRQTGIVDMVLAHHERYDGGGYPFGLSGSAIPLGARIITLADSLSAMLRTRPYRPAMGFAAACREIVRGAGSQFDPQVATVFLGEAMTVRGMLGPDRDAGTTVRR</sequence>
<dbReference type="InterPro" id="IPR006674">
    <property type="entry name" value="HD_domain"/>
</dbReference>
<dbReference type="AlphaFoldDB" id="A0A7C9MZ13"/>
<dbReference type="PANTHER" id="PTHR45228:SF1">
    <property type="entry name" value="CYCLIC DI-GMP PHOSPHODIESTERASE TM_0186"/>
    <property type="match status" value="1"/>
</dbReference>